<accession>A0RVV2</accession>
<evidence type="ECO:0000313" key="3">
    <source>
        <dbReference type="Proteomes" id="UP000000758"/>
    </source>
</evidence>
<dbReference type="EMBL" id="DP000238">
    <property type="protein sequence ID" value="ABK77469.1"/>
    <property type="molecule type" value="Genomic_DNA"/>
</dbReference>
<dbReference type="KEGG" id="csy:CENSYa_0836"/>
<keyword evidence="3" id="KW-1185">Reference proteome</keyword>
<reference evidence="2 3" key="1">
    <citation type="journal article" date="2006" name="Proc. Natl. Acad. Sci. U.S.A.">
        <title>Genomic analysis of the uncultivated marine crenarchaeote Cenarchaeum symbiosum.</title>
        <authorList>
            <person name="Hallam S.J."/>
            <person name="Konstantinidis K.T."/>
            <person name="Putnam N."/>
            <person name="Schleper C."/>
            <person name="Watanabe Y."/>
            <person name="Sugahara J."/>
            <person name="Preston C."/>
            <person name="de la Torre J."/>
            <person name="Richardson P.M."/>
            <person name="DeLong E.F."/>
        </authorList>
    </citation>
    <scope>NUCLEOTIDE SEQUENCE [LARGE SCALE GENOMIC DNA]</scope>
    <source>
        <strain evidence="3">A</strain>
    </source>
</reference>
<evidence type="ECO:0000256" key="1">
    <source>
        <dbReference type="SAM" id="MobiDB-lite"/>
    </source>
</evidence>
<name>A0RVV2_CENSY</name>
<organism evidence="2 3">
    <name type="scientific">Cenarchaeum symbiosum (strain A)</name>
    <dbReference type="NCBI Taxonomy" id="414004"/>
    <lineage>
        <taxon>Archaea</taxon>
        <taxon>Nitrososphaerota</taxon>
        <taxon>Candidatus Cenarchaeales</taxon>
        <taxon>Candidatus Cenarchaeaceae</taxon>
        <taxon>Candidatus Cenarchaeum</taxon>
    </lineage>
</organism>
<proteinExistence type="predicted"/>
<protein>
    <submittedName>
        <fullName evidence="2">Uncharacterized protein</fullName>
    </submittedName>
</protein>
<sequence>MITARHTLEWPQALPGSPPGLCLRATPCMQAARLLIHSGRKTPGSERRMQSSRGMTALFSPGGKPFNIPQC</sequence>
<dbReference type="Proteomes" id="UP000000758">
    <property type="component" value="Chromosome"/>
</dbReference>
<gene>
    <name evidence="2" type="ordered locus">CENSYa_0836</name>
</gene>
<dbReference type="HOGENOM" id="CLU_2730161_0_0_2"/>
<evidence type="ECO:0000313" key="2">
    <source>
        <dbReference type="EMBL" id="ABK77469.1"/>
    </source>
</evidence>
<dbReference type="STRING" id="414004.CENSYa_0836"/>
<dbReference type="EnsemblBacteria" id="ABK77469">
    <property type="protein sequence ID" value="ABK77469"/>
    <property type="gene ID" value="CENSYa_0836"/>
</dbReference>
<feature type="region of interest" description="Disordered" evidence="1">
    <location>
        <begin position="40"/>
        <end position="71"/>
    </location>
</feature>
<dbReference type="AlphaFoldDB" id="A0RVV2"/>